<dbReference type="dictyBase" id="DDB_G0273769"/>
<dbReference type="KEGG" id="ddi:DDB_G0273297"/>
<reference evidence="1 3" key="2">
    <citation type="journal article" date="2005" name="Nature">
        <title>The genome of the social amoeba Dictyostelium discoideum.</title>
        <authorList>
            <consortium name="The Dictyostelium discoideum Sequencing Consortium"/>
            <person name="Eichinger L."/>
            <person name="Pachebat J.A."/>
            <person name="Glockner G."/>
            <person name="Rajandream M.A."/>
            <person name="Sucgang R."/>
            <person name="Berriman M."/>
            <person name="Song J."/>
            <person name="Olsen R."/>
            <person name="Szafranski K."/>
            <person name="Xu Q."/>
            <person name="Tunggal B."/>
            <person name="Kummerfeld S."/>
            <person name="Madera M."/>
            <person name="Konfortov B.A."/>
            <person name="Rivero F."/>
            <person name="Bankier A.T."/>
            <person name="Lehmann R."/>
            <person name="Hamlin N."/>
            <person name="Davies R."/>
            <person name="Gaudet P."/>
            <person name="Fey P."/>
            <person name="Pilcher K."/>
            <person name="Chen G."/>
            <person name="Saunders D."/>
            <person name="Sodergren E."/>
            <person name="Davis P."/>
            <person name="Kerhornou A."/>
            <person name="Nie X."/>
            <person name="Hall N."/>
            <person name="Anjard C."/>
            <person name="Hemphill L."/>
            <person name="Bason N."/>
            <person name="Farbrother P."/>
            <person name="Desany B."/>
            <person name="Just E."/>
            <person name="Morio T."/>
            <person name="Rost R."/>
            <person name="Churcher C."/>
            <person name="Cooper J."/>
            <person name="Haydock S."/>
            <person name="van Driessche N."/>
            <person name="Cronin A."/>
            <person name="Goodhead I."/>
            <person name="Muzny D."/>
            <person name="Mourier T."/>
            <person name="Pain A."/>
            <person name="Lu M."/>
            <person name="Harper D."/>
            <person name="Lindsay R."/>
            <person name="Hauser H."/>
            <person name="James K."/>
            <person name="Quiles M."/>
            <person name="Madan Babu M."/>
            <person name="Saito T."/>
            <person name="Buchrieser C."/>
            <person name="Wardroper A."/>
            <person name="Felder M."/>
            <person name="Thangavelu M."/>
            <person name="Johnson D."/>
            <person name="Knights A."/>
            <person name="Loulseged H."/>
            <person name="Mungall K."/>
            <person name="Oliver K."/>
            <person name="Price C."/>
            <person name="Quail M.A."/>
            <person name="Urushihara H."/>
            <person name="Hernandez J."/>
            <person name="Rabbinowitsch E."/>
            <person name="Steffen D."/>
            <person name="Sanders M."/>
            <person name="Ma J."/>
            <person name="Kohara Y."/>
            <person name="Sharp S."/>
            <person name="Simmonds M."/>
            <person name="Spiegler S."/>
            <person name="Tivey A."/>
            <person name="Sugano S."/>
            <person name="White B."/>
            <person name="Walker D."/>
            <person name="Woodward J."/>
            <person name="Winckler T."/>
            <person name="Tanaka Y."/>
            <person name="Shaulsky G."/>
            <person name="Schleicher M."/>
            <person name="Weinstock G."/>
            <person name="Rosenthal A."/>
            <person name="Cox E.C."/>
            <person name="Chisholm R.L."/>
            <person name="Gibbs R."/>
            <person name="Loomis W.F."/>
            <person name="Platzer M."/>
            <person name="Kay R.R."/>
            <person name="Williams J."/>
            <person name="Dear P.H."/>
            <person name="Noegel A.A."/>
            <person name="Barrell B."/>
            <person name="Kuspa A."/>
        </authorList>
    </citation>
    <scope>NUCLEOTIDE SEQUENCE [LARGE SCALE GENOMIC DNA]</scope>
    <source>
        <strain evidence="1 3">AX4</strain>
    </source>
</reference>
<organism evidence="1 3">
    <name type="scientific">Dictyostelium discoideum</name>
    <name type="common">Social amoeba</name>
    <dbReference type="NCBI Taxonomy" id="44689"/>
    <lineage>
        <taxon>Eukaryota</taxon>
        <taxon>Amoebozoa</taxon>
        <taxon>Evosea</taxon>
        <taxon>Eumycetozoa</taxon>
        <taxon>Dictyostelia</taxon>
        <taxon>Dictyosteliales</taxon>
        <taxon>Dictyosteliaceae</taxon>
        <taxon>Dictyostelium</taxon>
    </lineage>
</organism>
<dbReference type="PANTHER" id="PTHR31768:SF3">
    <property type="entry name" value="B BOX-TYPE DOMAIN-CONTAINING PROTEIN-RELATED"/>
    <property type="match status" value="1"/>
</dbReference>
<keyword evidence="3" id="KW-1185">Reference proteome</keyword>
<dbReference type="VEuPathDB" id="AmoebaDB:DDB_G0273297"/>
<accession>Q556W8</accession>
<evidence type="ECO:0008006" key="4">
    <source>
        <dbReference type="Google" id="ProtNLM"/>
    </source>
</evidence>
<name>Q556W8_DICDI</name>
<gene>
    <name evidence="2" type="ORF">DDB_G0273297</name>
    <name evidence="1" type="ORF">DDB_G0273769</name>
</gene>
<dbReference type="Proteomes" id="UP000002195">
    <property type="component" value="Unassembled WGS sequence"/>
</dbReference>
<reference evidence="1 3" key="1">
    <citation type="journal article" date="2002" name="Nature">
        <title>Sequence and analysis of chromosome 2 of Dictyostelium discoideum.</title>
        <authorList>
            <consortium name="Dictyostelium Genome Sequencing Consortium"/>
            <person name="Glockner G."/>
            <person name="Eichinger L."/>
            <person name="Szafranski K."/>
            <person name="Pachebat J.A."/>
            <person name="Bankier A.T."/>
            <person name="Dear P.H."/>
            <person name="Lehmann R."/>
            <person name="Baumgart C."/>
            <person name="Parra G."/>
            <person name="Abril J.F."/>
            <person name="Guigo R."/>
            <person name="Kumpf K."/>
            <person name="Tunggal B."/>
            <person name="Cox E."/>
            <person name="Quail M.A."/>
            <person name="Platzer M."/>
            <person name="Rosenthal A."/>
            <person name="Noegel A.A."/>
        </authorList>
    </citation>
    <scope>NUCLEOTIDE SEQUENCE [LARGE SCALE GENOMIC DNA]</scope>
    <source>
        <strain evidence="1 3">AX4</strain>
    </source>
</reference>
<dbReference type="GeneID" id="8619127"/>
<dbReference type="InterPro" id="IPR040328">
    <property type="entry name" value="DDB_G0279899-like"/>
</dbReference>
<dbReference type="GeneID" id="8618849"/>
<dbReference type="AlphaFoldDB" id="Q556W8"/>
<sequence>MHMNNLIPVSNSFDSNGQTYYTIGNYVDIYEITSIAFGPNTIDIKTFSIPSNIKNVILLDGFNQEIPQNYFPNTVTTIIIHNISKPLSIGSLSNIKNVYLKDGFNHPLESGIIPTSIQKLYLSPNFNQKLFSSSSIPNSIVLEIFYSDPFDYTIFTNLNINNIKLLKQ</sequence>
<dbReference type="PaxDb" id="44689-DDB0203045"/>
<comment type="caution">
    <text evidence="1">The sequence shown here is derived from an EMBL/GenBank/DDBJ whole genome shotgun (WGS) entry which is preliminary data.</text>
</comment>
<dbReference type="Pfam" id="PF05725">
    <property type="entry name" value="FNIP"/>
    <property type="match status" value="2"/>
</dbReference>
<evidence type="ECO:0000313" key="3">
    <source>
        <dbReference type="Proteomes" id="UP000002195"/>
    </source>
</evidence>
<dbReference type="KEGG" id="ddi:DDB_G0273769"/>
<dbReference type="RefSeq" id="XP_644501.1">
    <property type="nucleotide sequence ID" value="XM_639409.1"/>
</dbReference>
<dbReference type="EMBL" id="AAFI02000011">
    <property type="protein sequence ID" value="EAL70575.1"/>
    <property type="molecule type" value="Genomic_DNA"/>
</dbReference>
<evidence type="ECO:0000313" key="1">
    <source>
        <dbReference type="EMBL" id="EAL70575.1"/>
    </source>
</evidence>
<proteinExistence type="predicted"/>
<dbReference type="HOGENOM" id="CLU_1589456_0_0_1"/>
<dbReference type="dictyBase" id="DDB_G0273297"/>
<protein>
    <recommendedName>
        <fullName evidence="4">FNIP repeat-containing protein</fullName>
    </recommendedName>
</protein>
<dbReference type="EMBL" id="AAFI02000009">
    <property type="protein sequence ID" value="EAL70866.1"/>
    <property type="molecule type" value="Genomic_DNA"/>
</dbReference>
<evidence type="ECO:0000313" key="2">
    <source>
        <dbReference type="EMBL" id="EAL70866.1"/>
    </source>
</evidence>
<dbReference type="InterPro" id="IPR008615">
    <property type="entry name" value="FNIP"/>
</dbReference>
<reference evidence="1" key="3">
    <citation type="submission" date="2009-08" db="EMBL/GenBank/DDBJ databases">
        <authorList>
            <consortium name="The Dictyostelium discoideum Sequencing Consortium"/>
            <person name="Eichinger L."/>
            <person name="Pachebat J.A."/>
            <person name="Gloeckner G."/>
            <person name="Rajandream M.-A."/>
            <person name="Sucgang R."/>
            <person name="Song J."/>
            <person name="Cox E.C."/>
            <person name="Tunggal B."/>
            <person name="Szafranski K."/>
            <person name="Konfortov B.A."/>
            <person name="Farbrother P."/>
            <person name="Bankier A.T."/>
            <person name="Lehmann R."/>
            <person name="Hamlin N."/>
            <person name="Xu Q."/>
            <person name="Davies R."/>
            <person name="Gaudet P."/>
            <person name="Fey P."/>
            <person name="Pilcher K."/>
            <person name="Chen G."/>
            <person name="Saunders D."/>
            <person name="Sodergren E."/>
            <person name="Davis P."/>
            <person name="Nie X."/>
            <person name="Kerhornou A."/>
            <person name="Hemphill L."/>
            <person name="Bason N."/>
            <person name="Berriman M."/>
            <person name="Desany B."/>
            <person name="Churcher C."/>
            <person name="Cooper J."/>
            <person name="van Driessche N."/>
            <person name="Cronin A."/>
            <person name="Goodhead I."/>
            <person name="Muzny D."/>
            <person name="Hall N."/>
            <person name="Harper D."/>
            <person name="Lindsay R."/>
            <person name="Hauser H."/>
            <person name="James K."/>
            <person name="Quiles M."/>
            <person name="Buchrieser C."/>
            <person name="Wardroper A."/>
            <person name="Thangavelu M."/>
            <person name="Johnson D."/>
            <person name="Knights A."/>
            <person name="Loulseged H."/>
            <person name="Mungall K."/>
            <person name="Price C."/>
            <person name="Ma J."/>
            <person name="Quail M."/>
            <person name="Hernandez J."/>
            <person name="Rabbinowitsch E."/>
            <person name="Steffen D."/>
            <person name="Sanders M."/>
            <person name="Weinstock G."/>
            <person name="Sharp S."/>
            <person name="Just E."/>
            <person name="Shaulsky G."/>
            <person name="Simmonds M."/>
            <person name="Tivey A."/>
            <person name="White B."/>
            <person name="Walker D."/>
            <person name="Woodward J."/>
            <person name="Winckler T."/>
            <person name="Schleicher M."/>
            <person name="Rosenthal A."/>
            <person name="Rivero F."/>
            <person name="Chisholm R.L."/>
            <person name="Gibbs R."/>
            <person name="Loomis W.F."/>
            <person name="Platzer M."/>
            <person name="Kay R.R."/>
            <person name="Williams J."/>
            <person name="Dear P.H."/>
            <person name="Noegel A.A."/>
            <person name="Barrell B."/>
            <person name="Kuspa A."/>
        </authorList>
    </citation>
    <scope>NUCLEOTIDE SEQUENCE</scope>
    <source>
        <strain evidence="1">AX4</strain>
    </source>
</reference>
<dbReference type="PANTHER" id="PTHR31768">
    <property type="entry name" value="B BOX-TYPE DOMAIN-CONTAINING PROTEIN"/>
    <property type="match status" value="1"/>
</dbReference>
<dbReference type="RefSeq" id="XP_644749.1">
    <property type="nucleotide sequence ID" value="XM_639657.1"/>
</dbReference>